<dbReference type="FunCoup" id="A0A200QJG0">
    <property type="interactions" value="31"/>
</dbReference>
<evidence type="ECO:0000256" key="2">
    <source>
        <dbReference type="SAM" id="SignalP"/>
    </source>
</evidence>
<keyword evidence="5" id="KW-1185">Reference proteome</keyword>
<sequence>MMMLFLACIAVMVAPGLGLEENDAAAEAPSINEGLPPEPSQGFYDYLDNCTANVPAECGLEIVAALLKTEDVSYDCCENLIEMGKDCHDALVETIGTIDTFKSLASELPQRGSEVWNYCANLATAPSPSNY</sequence>
<evidence type="ECO:0000256" key="1">
    <source>
        <dbReference type="ARBA" id="ARBA00022729"/>
    </source>
</evidence>
<proteinExistence type="predicted"/>
<dbReference type="InterPro" id="IPR040220">
    <property type="entry name" value="DD11"/>
</dbReference>
<reference evidence="4 5" key="1">
    <citation type="journal article" date="2017" name="Mol. Plant">
        <title>The Genome of Medicinal Plant Macleaya cordata Provides New Insights into Benzylisoquinoline Alkaloids Metabolism.</title>
        <authorList>
            <person name="Liu X."/>
            <person name="Liu Y."/>
            <person name="Huang P."/>
            <person name="Ma Y."/>
            <person name="Qing Z."/>
            <person name="Tang Q."/>
            <person name="Cao H."/>
            <person name="Cheng P."/>
            <person name="Zheng Y."/>
            <person name="Yuan Z."/>
            <person name="Zhou Y."/>
            <person name="Liu J."/>
            <person name="Tang Z."/>
            <person name="Zhuo Y."/>
            <person name="Zhang Y."/>
            <person name="Yu L."/>
            <person name="Huang J."/>
            <person name="Yang P."/>
            <person name="Peng Q."/>
            <person name="Zhang J."/>
            <person name="Jiang W."/>
            <person name="Zhang Z."/>
            <person name="Lin K."/>
            <person name="Ro D.K."/>
            <person name="Chen X."/>
            <person name="Xiong X."/>
            <person name="Shang Y."/>
            <person name="Huang S."/>
            <person name="Zeng J."/>
        </authorList>
    </citation>
    <scope>NUCLEOTIDE SEQUENCE [LARGE SCALE GENOMIC DNA]</scope>
    <source>
        <strain evidence="5">cv. BLH2017</strain>
        <tissue evidence="4">Root</tissue>
    </source>
</reference>
<name>A0A200QJG0_MACCD</name>
<dbReference type="Pfam" id="PF05617">
    <property type="entry name" value="Prolamin_like"/>
    <property type="match status" value="1"/>
</dbReference>
<gene>
    <name evidence="4" type="ORF">BVC80_807g13</name>
</gene>
<organism evidence="4 5">
    <name type="scientific">Macleaya cordata</name>
    <name type="common">Five-seeded plume-poppy</name>
    <name type="synonym">Bocconia cordata</name>
    <dbReference type="NCBI Taxonomy" id="56857"/>
    <lineage>
        <taxon>Eukaryota</taxon>
        <taxon>Viridiplantae</taxon>
        <taxon>Streptophyta</taxon>
        <taxon>Embryophyta</taxon>
        <taxon>Tracheophyta</taxon>
        <taxon>Spermatophyta</taxon>
        <taxon>Magnoliopsida</taxon>
        <taxon>Ranunculales</taxon>
        <taxon>Papaveraceae</taxon>
        <taxon>Papaveroideae</taxon>
        <taxon>Macleaya</taxon>
    </lineage>
</organism>
<dbReference type="InParanoid" id="A0A200QJG0"/>
<dbReference type="OMA" id="NHHEKHP"/>
<dbReference type="EMBL" id="MVGT01001863">
    <property type="protein sequence ID" value="OVA10616.1"/>
    <property type="molecule type" value="Genomic_DNA"/>
</dbReference>
<keyword evidence="1 2" id="KW-0732">Signal</keyword>
<evidence type="ECO:0000313" key="5">
    <source>
        <dbReference type="Proteomes" id="UP000195402"/>
    </source>
</evidence>
<accession>A0A200QJG0</accession>
<evidence type="ECO:0000259" key="3">
    <source>
        <dbReference type="Pfam" id="PF05617"/>
    </source>
</evidence>
<dbReference type="PANTHER" id="PTHR31207">
    <property type="entry name" value="ECA1 GAMETOGENESIS FAMILY PROTEIN (DUF784)-RELATED-RELATED"/>
    <property type="match status" value="1"/>
</dbReference>
<feature type="chain" id="PRO_5013007326" evidence="2">
    <location>
        <begin position="19"/>
        <end position="131"/>
    </location>
</feature>
<dbReference type="InterPro" id="IPR008502">
    <property type="entry name" value="Prolamin-like"/>
</dbReference>
<dbReference type="OrthoDB" id="1368054at2759"/>
<dbReference type="Proteomes" id="UP000195402">
    <property type="component" value="Unassembled WGS sequence"/>
</dbReference>
<feature type="domain" description="Prolamin-like" evidence="3">
    <location>
        <begin position="49"/>
        <end position="119"/>
    </location>
</feature>
<comment type="caution">
    <text evidence="4">The sequence shown here is derived from an EMBL/GenBank/DDBJ whole genome shotgun (WGS) entry which is preliminary data.</text>
</comment>
<protein>
    <submittedName>
        <fullName evidence="4">Prolamin-like domain</fullName>
    </submittedName>
</protein>
<feature type="signal peptide" evidence="2">
    <location>
        <begin position="1"/>
        <end position="18"/>
    </location>
</feature>
<dbReference type="PANTHER" id="PTHR31207:SF35">
    <property type="entry name" value="PROLAMIN-LIKE DOMAIN-CONTAINING PROTEIN"/>
    <property type="match status" value="1"/>
</dbReference>
<evidence type="ECO:0000313" key="4">
    <source>
        <dbReference type="EMBL" id="OVA10616.1"/>
    </source>
</evidence>
<dbReference type="AlphaFoldDB" id="A0A200QJG0"/>